<keyword evidence="3" id="KW-0949">S-adenosyl-L-methionine</keyword>
<comment type="cofactor">
    <cofactor evidence="1">
        <name>[4Fe-4S] cluster</name>
        <dbReference type="ChEBI" id="CHEBI:49883"/>
    </cofactor>
</comment>
<reference evidence="7" key="1">
    <citation type="journal article" date="2015" name="Nature">
        <title>Complex archaea that bridge the gap between prokaryotes and eukaryotes.</title>
        <authorList>
            <person name="Spang A."/>
            <person name="Saw J.H."/>
            <person name="Jorgensen S.L."/>
            <person name="Zaremba-Niedzwiedzka K."/>
            <person name="Martijn J."/>
            <person name="Lind A.E."/>
            <person name="van Eijk R."/>
            <person name="Schleper C."/>
            <person name="Guy L."/>
            <person name="Ettema T.J."/>
        </authorList>
    </citation>
    <scope>NUCLEOTIDE SEQUENCE</scope>
</reference>
<evidence type="ECO:0000256" key="4">
    <source>
        <dbReference type="ARBA" id="ARBA00022723"/>
    </source>
</evidence>
<dbReference type="SUPFAM" id="SSF102114">
    <property type="entry name" value="Radical SAM enzymes"/>
    <property type="match status" value="1"/>
</dbReference>
<dbReference type="GO" id="GO:0003824">
    <property type="term" value="F:catalytic activity"/>
    <property type="evidence" value="ECO:0007669"/>
    <property type="project" value="InterPro"/>
</dbReference>
<dbReference type="InterPro" id="IPR058240">
    <property type="entry name" value="rSAM_sf"/>
</dbReference>
<dbReference type="Gene3D" id="3.20.20.70">
    <property type="entry name" value="Aldolase class I"/>
    <property type="match status" value="1"/>
</dbReference>
<evidence type="ECO:0008006" key="8">
    <source>
        <dbReference type="Google" id="ProtNLM"/>
    </source>
</evidence>
<dbReference type="PANTHER" id="PTHR43787:SF11">
    <property type="entry name" value="UPF0026 PROTEIN SLR1464"/>
    <property type="match status" value="1"/>
</dbReference>
<keyword evidence="2" id="KW-0004">4Fe-4S</keyword>
<name>A0A0F9FMQ9_9ZZZZ</name>
<comment type="caution">
    <text evidence="7">The sequence shown here is derived from an EMBL/GenBank/DDBJ whole genome shotgun (WGS) entry which is preliminary data.</text>
</comment>
<evidence type="ECO:0000256" key="1">
    <source>
        <dbReference type="ARBA" id="ARBA00001966"/>
    </source>
</evidence>
<keyword evidence="4" id="KW-0479">Metal-binding</keyword>
<feature type="non-terminal residue" evidence="7">
    <location>
        <position position="233"/>
    </location>
</feature>
<evidence type="ECO:0000256" key="3">
    <source>
        <dbReference type="ARBA" id="ARBA00022691"/>
    </source>
</evidence>
<dbReference type="EMBL" id="LAZR01023067">
    <property type="protein sequence ID" value="KKL79776.1"/>
    <property type="molecule type" value="Genomic_DNA"/>
</dbReference>
<evidence type="ECO:0000313" key="7">
    <source>
        <dbReference type="EMBL" id="KKL79776.1"/>
    </source>
</evidence>
<accession>A0A0F9FMQ9</accession>
<proteinExistence type="predicted"/>
<dbReference type="InterPro" id="IPR013785">
    <property type="entry name" value="Aldolase_TIM"/>
</dbReference>
<dbReference type="PANTHER" id="PTHR43787">
    <property type="entry name" value="FEMO COFACTOR BIOSYNTHESIS PROTEIN NIFB-RELATED"/>
    <property type="match status" value="1"/>
</dbReference>
<evidence type="ECO:0000256" key="2">
    <source>
        <dbReference type="ARBA" id="ARBA00022485"/>
    </source>
</evidence>
<dbReference type="InterPro" id="IPR007197">
    <property type="entry name" value="rSAM"/>
</dbReference>
<organism evidence="7">
    <name type="scientific">marine sediment metagenome</name>
    <dbReference type="NCBI Taxonomy" id="412755"/>
    <lineage>
        <taxon>unclassified sequences</taxon>
        <taxon>metagenomes</taxon>
        <taxon>ecological metagenomes</taxon>
    </lineage>
</organism>
<sequence length="233" mass="26987">MRQYIYGPFQSRRLGLSLGVNILPNYKLCTFNCVYCEIGITNNKNLASPEHRIKLPPSFNFRKELVSILTLVPHLDSITFGYNGEPTLNENILDFLEITSKERDKLSWTKQKPRLTLFTNSSTLHYNEIRDKVRQFEFVLAKLDVATSEDLKRTNRPHKNSPKIETIIASLVKLMQEMPKNHELAVQCLLIDSYRDDFIPNNNPLNINKLAHALKRIKPNYVQIYSTARIPAE</sequence>
<dbReference type="SFLD" id="SFLDS00029">
    <property type="entry name" value="Radical_SAM"/>
    <property type="match status" value="1"/>
</dbReference>
<evidence type="ECO:0000256" key="5">
    <source>
        <dbReference type="ARBA" id="ARBA00023004"/>
    </source>
</evidence>
<evidence type="ECO:0000256" key="6">
    <source>
        <dbReference type="ARBA" id="ARBA00023014"/>
    </source>
</evidence>
<dbReference type="GO" id="GO:0046872">
    <property type="term" value="F:metal ion binding"/>
    <property type="evidence" value="ECO:0007669"/>
    <property type="project" value="UniProtKB-KW"/>
</dbReference>
<dbReference type="GO" id="GO:0051539">
    <property type="term" value="F:4 iron, 4 sulfur cluster binding"/>
    <property type="evidence" value="ECO:0007669"/>
    <property type="project" value="UniProtKB-KW"/>
</dbReference>
<keyword evidence="6" id="KW-0411">Iron-sulfur</keyword>
<dbReference type="AlphaFoldDB" id="A0A0F9FMQ9"/>
<gene>
    <name evidence="7" type="ORF">LCGC14_2011410</name>
</gene>
<keyword evidence="5" id="KW-0408">Iron</keyword>
<protein>
    <recommendedName>
        <fullName evidence="8">Radical SAM core domain-containing protein</fullName>
    </recommendedName>
</protein>